<proteinExistence type="predicted"/>
<protein>
    <submittedName>
        <fullName evidence="1">Unplaced genomic scaffold K443scaffold_605, whole genome shotgun sequence</fullName>
    </submittedName>
</protein>
<accession>A0A0C9X267</accession>
<dbReference type="EMBL" id="KN839140">
    <property type="protein sequence ID" value="KIJ90632.1"/>
    <property type="molecule type" value="Genomic_DNA"/>
</dbReference>
<reference evidence="1 2" key="1">
    <citation type="submission" date="2014-04" db="EMBL/GenBank/DDBJ databases">
        <authorList>
            <consortium name="DOE Joint Genome Institute"/>
            <person name="Kuo A."/>
            <person name="Kohler A."/>
            <person name="Nagy L.G."/>
            <person name="Floudas D."/>
            <person name="Copeland A."/>
            <person name="Barry K.W."/>
            <person name="Cichocki N."/>
            <person name="Veneault-Fourrey C."/>
            <person name="LaButti K."/>
            <person name="Lindquist E.A."/>
            <person name="Lipzen A."/>
            <person name="Lundell T."/>
            <person name="Morin E."/>
            <person name="Murat C."/>
            <person name="Sun H."/>
            <person name="Tunlid A."/>
            <person name="Henrissat B."/>
            <person name="Grigoriev I.V."/>
            <person name="Hibbett D.S."/>
            <person name="Martin F."/>
            <person name="Nordberg H.P."/>
            <person name="Cantor M.N."/>
            <person name="Hua S.X."/>
        </authorList>
    </citation>
    <scope>NUCLEOTIDE SEQUENCE [LARGE SCALE GENOMIC DNA]</scope>
    <source>
        <strain evidence="1 2">LaAM-08-1</strain>
    </source>
</reference>
<name>A0A0C9X267_9AGAR</name>
<dbReference type="AlphaFoldDB" id="A0A0C9X267"/>
<keyword evidence="2" id="KW-1185">Reference proteome</keyword>
<gene>
    <name evidence="1" type="ORF">K443DRAFT_537450</name>
</gene>
<sequence>MHMDDGVDRILASSFHPPILLSKLNPSRTAAFARKLKDLCQGIARTMTTQTTTSWSRITTRRIQIPYLDIWDDLSRQPFYLLLYLTGVTRFYRQGCRCTATA</sequence>
<dbReference type="Proteomes" id="UP000054477">
    <property type="component" value="Unassembled WGS sequence"/>
</dbReference>
<dbReference type="HOGENOM" id="CLU_2277944_0_0_1"/>
<evidence type="ECO:0000313" key="2">
    <source>
        <dbReference type="Proteomes" id="UP000054477"/>
    </source>
</evidence>
<evidence type="ECO:0000313" key="1">
    <source>
        <dbReference type="EMBL" id="KIJ90632.1"/>
    </source>
</evidence>
<organism evidence="1 2">
    <name type="scientific">Laccaria amethystina LaAM-08-1</name>
    <dbReference type="NCBI Taxonomy" id="1095629"/>
    <lineage>
        <taxon>Eukaryota</taxon>
        <taxon>Fungi</taxon>
        <taxon>Dikarya</taxon>
        <taxon>Basidiomycota</taxon>
        <taxon>Agaricomycotina</taxon>
        <taxon>Agaricomycetes</taxon>
        <taxon>Agaricomycetidae</taxon>
        <taxon>Agaricales</taxon>
        <taxon>Agaricineae</taxon>
        <taxon>Hydnangiaceae</taxon>
        <taxon>Laccaria</taxon>
    </lineage>
</organism>
<reference evidence="2" key="2">
    <citation type="submission" date="2015-01" db="EMBL/GenBank/DDBJ databases">
        <title>Evolutionary Origins and Diversification of the Mycorrhizal Mutualists.</title>
        <authorList>
            <consortium name="DOE Joint Genome Institute"/>
            <consortium name="Mycorrhizal Genomics Consortium"/>
            <person name="Kohler A."/>
            <person name="Kuo A."/>
            <person name="Nagy L.G."/>
            <person name="Floudas D."/>
            <person name="Copeland A."/>
            <person name="Barry K.W."/>
            <person name="Cichocki N."/>
            <person name="Veneault-Fourrey C."/>
            <person name="LaButti K."/>
            <person name="Lindquist E.A."/>
            <person name="Lipzen A."/>
            <person name="Lundell T."/>
            <person name="Morin E."/>
            <person name="Murat C."/>
            <person name="Riley R."/>
            <person name="Ohm R."/>
            <person name="Sun H."/>
            <person name="Tunlid A."/>
            <person name="Henrissat B."/>
            <person name="Grigoriev I.V."/>
            <person name="Hibbett D.S."/>
            <person name="Martin F."/>
        </authorList>
    </citation>
    <scope>NUCLEOTIDE SEQUENCE [LARGE SCALE GENOMIC DNA]</scope>
    <source>
        <strain evidence="2">LaAM-08-1</strain>
    </source>
</reference>